<comment type="function">
    <text evidence="12">5'-&gt;3' double-stranded DNA exonuclease which may also possess a cryptic 3'-&gt;5' double-stranded DNA exonuclease activity. Functions in DNA mismatch repair.</text>
</comment>
<dbReference type="InterPro" id="IPR006086">
    <property type="entry name" value="XPG-I_dom"/>
</dbReference>
<evidence type="ECO:0000256" key="11">
    <source>
        <dbReference type="ARBA" id="ARBA00023242"/>
    </source>
</evidence>
<keyword evidence="12" id="KW-0228">DNA excision</keyword>
<feature type="compositionally biased region" description="Pro residues" evidence="13">
    <location>
        <begin position="709"/>
        <end position="719"/>
    </location>
</feature>
<keyword evidence="12" id="KW-0267">Excision nuclease</keyword>
<dbReference type="InterPro" id="IPR006085">
    <property type="entry name" value="XPG_DNA_repair_N"/>
</dbReference>
<evidence type="ECO:0000256" key="10">
    <source>
        <dbReference type="ARBA" id="ARBA00023204"/>
    </source>
</evidence>
<organism evidence="16 17">
    <name type="scientific">Panagrellus redivivus</name>
    <name type="common">Microworm</name>
    <dbReference type="NCBI Taxonomy" id="6233"/>
    <lineage>
        <taxon>Eukaryota</taxon>
        <taxon>Metazoa</taxon>
        <taxon>Ecdysozoa</taxon>
        <taxon>Nematoda</taxon>
        <taxon>Chromadorea</taxon>
        <taxon>Rhabditida</taxon>
        <taxon>Tylenchina</taxon>
        <taxon>Panagrolaimomorpha</taxon>
        <taxon>Panagrolaimoidea</taxon>
        <taxon>Panagrolaimidae</taxon>
        <taxon>Panagrellus</taxon>
    </lineage>
</organism>
<dbReference type="PRINTS" id="PR00853">
    <property type="entry name" value="XPGRADSUPER"/>
</dbReference>
<feature type="region of interest" description="Disordered" evidence="13">
    <location>
        <begin position="420"/>
        <end position="463"/>
    </location>
</feature>
<sequence>MGIKTLLPSLKRAFSPGSIEAFANKTIGVDISCILHRAFSGCAQEVARNETSDFYITFVRRYIDLLLRYNCHVILVYDGQPLPSKRGTNASRTSRRESNLQKAEALVLQGNSNEAYKYFQSATSITSVVVEHTIAEFSKIPNVDILVAPYEADAQLAYLMKHNIADAVVTDDSDLILFGCSTLIYKLNWNTGSCEVYELSKLPLCFSGYMRRKFSFDTFRYLCIIMGCDYFPGISKVGFKKGVEFFDCNRGTNLVKMLKQDLNAKFSAGITDEDVQGFLTANFTFLYQVVYCPLSKKEVAFTERPDEYPLTYAPYLKRSNLPVWHFAGSISPEEDSCRKVLGNRDTTVDPKLDKYKRELLPKWSVHHPEKFAGRAPTADADVVFLSSQASPAAGAKRTHSATTNTGEPVRVLFTPPQAKVPRTQQTTAFTTQASTIQPRVDKTQSQPVSLRSPATNKKPPASIWGRLSAQVVKKNSQESPQPPVRLNTFAGNSVSLASQDSITEKLVNKLLIQHKEPIDERPEDTENTSKPEKPSEIVPETQVMSVDKIADEPALLKSSDVKATPDKEAAGVDENAADKSTTTPDSSTATPKRRSRHQVRRFDSFAQLEILHRQMPLISPVRVEIPRSRGSSSQSSPKPGTSSTPIKRRLTVSPLETSSRNSPEAVKKFFSPGTEGSRKKADGTMITTTTPRRHILGHSPRGFREVFPPGKPPPPAPSV</sequence>
<keyword evidence="3 12" id="KW-0479">Metal-binding</keyword>
<accession>A0A7E4W9S7</accession>
<feature type="region of interest" description="Disordered" evidence="13">
    <location>
        <begin position="556"/>
        <end position="600"/>
    </location>
</feature>
<comment type="subcellular location">
    <subcellularLocation>
        <location evidence="1 12">Nucleus</location>
    </subcellularLocation>
</comment>
<proteinExistence type="inferred from homology"/>
<dbReference type="WBParaSite" id="Pan_g8693.t1">
    <property type="protein sequence ID" value="Pan_g8693.t1"/>
    <property type="gene ID" value="Pan_g8693"/>
</dbReference>
<evidence type="ECO:0000256" key="2">
    <source>
        <dbReference type="ARBA" id="ARBA00022722"/>
    </source>
</evidence>
<dbReference type="GO" id="GO:0005634">
    <property type="term" value="C:nucleus"/>
    <property type="evidence" value="ECO:0007669"/>
    <property type="project" value="UniProtKB-SubCell"/>
</dbReference>
<feature type="compositionally biased region" description="Basic and acidic residues" evidence="13">
    <location>
        <begin position="559"/>
        <end position="570"/>
    </location>
</feature>
<keyword evidence="11 12" id="KW-0539">Nucleus</keyword>
<evidence type="ECO:0000256" key="7">
    <source>
        <dbReference type="ARBA" id="ARBA00022839"/>
    </source>
</evidence>
<dbReference type="InterPro" id="IPR036279">
    <property type="entry name" value="5-3_exonuclease_C_sf"/>
</dbReference>
<dbReference type="SUPFAM" id="SSF47807">
    <property type="entry name" value="5' to 3' exonuclease, C-terminal subdomain"/>
    <property type="match status" value="1"/>
</dbReference>
<evidence type="ECO:0000256" key="9">
    <source>
        <dbReference type="ARBA" id="ARBA00023125"/>
    </source>
</evidence>
<dbReference type="GO" id="GO:0017108">
    <property type="term" value="F:5'-flap endonuclease activity"/>
    <property type="evidence" value="ECO:0007669"/>
    <property type="project" value="TreeGrafter"/>
</dbReference>
<keyword evidence="8 12" id="KW-0460">Magnesium</keyword>
<dbReference type="PANTHER" id="PTHR11081">
    <property type="entry name" value="FLAP ENDONUCLEASE FAMILY MEMBER"/>
    <property type="match status" value="1"/>
</dbReference>
<comment type="similarity">
    <text evidence="12">Belongs to the XPG/RAD2 endonuclease family. EXO1 subfamily.</text>
</comment>
<keyword evidence="2 12" id="KW-0540">Nuclease</keyword>
<evidence type="ECO:0000256" key="4">
    <source>
        <dbReference type="ARBA" id="ARBA00022759"/>
    </source>
</evidence>
<dbReference type="Gene3D" id="3.40.50.1010">
    <property type="entry name" value="5'-nuclease"/>
    <property type="match status" value="1"/>
</dbReference>
<evidence type="ECO:0000259" key="14">
    <source>
        <dbReference type="SMART" id="SM00484"/>
    </source>
</evidence>
<evidence type="ECO:0000256" key="3">
    <source>
        <dbReference type="ARBA" id="ARBA00022723"/>
    </source>
</evidence>
<protein>
    <recommendedName>
        <fullName evidence="12">Exonuclease 1</fullName>
        <ecNumber evidence="12">3.1.-.-</ecNumber>
    </recommendedName>
</protein>
<dbReference type="GO" id="GO:0003677">
    <property type="term" value="F:DNA binding"/>
    <property type="evidence" value="ECO:0007669"/>
    <property type="project" value="UniProtKB-UniRule"/>
</dbReference>
<dbReference type="InterPro" id="IPR006084">
    <property type="entry name" value="XPG/Rad2"/>
</dbReference>
<dbReference type="InterPro" id="IPR029060">
    <property type="entry name" value="PIN-like_dom_sf"/>
</dbReference>
<keyword evidence="16" id="KW-1185">Reference proteome</keyword>
<evidence type="ECO:0000313" key="16">
    <source>
        <dbReference type="Proteomes" id="UP000492821"/>
    </source>
</evidence>
<dbReference type="CDD" id="cd09857">
    <property type="entry name" value="PIN_EXO1"/>
    <property type="match status" value="1"/>
</dbReference>
<dbReference type="Gene3D" id="1.10.150.20">
    <property type="entry name" value="5' to 3' exonuclease, C-terminal subdomain"/>
    <property type="match status" value="1"/>
</dbReference>
<feature type="domain" description="XPG-I" evidence="14">
    <location>
        <begin position="139"/>
        <end position="204"/>
    </location>
</feature>
<feature type="region of interest" description="Disordered" evidence="13">
    <location>
        <begin position="613"/>
        <end position="719"/>
    </location>
</feature>
<feature type="compositionally biased region" description="Polar residues" evidence="13">
    <location>
        <begin position="443"/>
        <end position="455"/>
    </location>
</feature>
<dbReference type="GO" id="GO:0046872">
    <property type="term" value="F:metal ion binding"/>
    <property type="evidence" value="ECO:0007669"/>
    <property type="project" value="UniProtKB-UniRule"/>
</dbReference>
<dbReference type="Pfam" id="PF00867">
    <property type="entry name" value="XPG_I"/>
    <property type="match status" value="1"/>
</dbReference>
<feature type="compositionally biased region" description="Low complexity" evidence="13">
    <location>
        <begin position="578"/>
        <end position="590"/>
    </location>
</feature>
<dbReference type="SUPFAM" id="SSF88723">
    <property type="entry name" value="PIN domain-like"/>
    <property type="match status" value="1"/>
</dbReference>
<feature type="region of interest" description="Disordered" evidence="13">
    <location>
        <begin position="513"/>
        <end position="544"/>
    </location>
</feature>
<feature type="compositionally biased region" description="Low complexity" evidence="13">
    <location>
        <begin position="423"/>
        <end position="437"/>
    </location>
</feature>
<evidence type="ECO:0000256" key="5">
    <source>
        <dbReference type="ARBA" id="ARBA00022763"/>
    </source>
</evidence>
<comment type="cofactor">
    <cofactor evidence="12">
        <name>Mg(2+)</name>
        <dbReference type="ChEBI" id="CHEBI:18420"/>
    </cofactor>
    <text evidence="12">Binds 2 magnesium ions per subunit. They probably participate in the reaction catalyzed by the enzyme. May bind an additional third magnesium ion after substrate binding.</text>
</comment>
<feature type="domain" description="XPG N-terminal" evidence="15">
    <location>
        <begin position="1"/>
        <end position="99"/>
    </location>
</feature>
<dbReference type="Pfam" id="PF00752">
    <property type="entry name" value="XPG_N"/>
    <property type="match status" value="1"/>
</dbReference>
<dbReference type="SMART" id="SM00485">
    <property type="entry name" value="XPGN"/>
    <property type="match status" value="1"/>
</dbReference>
<dbReference type="SMART" id="SM00279">
    <property type="entry name" value="HhH2"/>
    <property type="match status" value="1"/>
</dbReference>
<keyword evidence="5 12" id="KW-0227">DNA damage</keyword>
<dbReference type="GO" id="GO:0006298">
    <property type="term" value="P:mismatch repair"/>
    <property type="evidence" value="ECO:0007669"/>
    <property type="project" value="TreeGrafter"/>
</dbReference>
<evidence type="ECO:0000256" key="1">
    <source>
        <dbReference type="ARBA" id="ARBA00004123"/>
    </source>
</evidence>
<evidence type="ECO:0000256" key="8">
    <source>
        <dbReference type="ARBA" id="ARBA00022842"/>
    </source>
</evidence>
<dbReference type="GO" id="GO:0006310">
    <property type="term" value="P:DNA recombination"/>
    <property type="evidence" value="ECO:0007669"/>
    <property type="project" value="TreeGrafter"/>
</dbReference>
<evidence type="ECO:0000256" key="6">
    <source>
        <dbReference type="ARBA" id="ARBA00022801"/>
    </source>
</evidence>
<keyword evidence="10 12" id="KW-0234">DNA repair</keyword>
<reference evidence="17" key="2">
    <citation type="submission" date="2020-10" db="UniProtKB">
        <authorList>
            <consortium name="WormBaseParasite"/>
        </authorList>
    </citation>
    <scope>IDENTIFICATION</scope>
</reference>
<dbReference type="SMART" id="SM00484">
    <property type="entry name" value="XPGI"/>
    <property type="match status" value="1"/>
</dbReference>
<dbReference type="EC" id="3.1.-.-" evidence="12"/>
<dbReference type="GO" id="GO:0035312">
    <property type="term" value="F:5'-3' DNA exonuclease activity"/>
    <property type="evidence" value="ECO:0007669"/>
    <property type="project" value="UniProtKB-UniRule"/>
</dbReference>
<dbReference type="Proteomes" id="UP000492821">
    <property type="component" value="Unassembled WGS sequence"/>
</dbReference>
<reference evidence="16" key="1">
    <citation type="journal article" date="2013" name="Genetics">
        <title>The draft genome and transcriptome of Panagrellus redivivus are shaped by the harsh demands of a free-living lifestyle.</title>
        <authorList>
            <person name="Srinivasan J."/>
            <person name="Dillman A.R."/>
            <person name="Macchietto M.G."/>
            <person name="Heikkinen L."/>
            <person name="Lakso M."/>
            <person name="Fracchia K.M."/>
            <person name="Antoshechkin I."/>
            <person name="Mortazavi A."/>
            <person name="Wong G."/>
            <person name="Sternberg P.W."/>
        </authorList>
    </citation>
    <scope>NUCLEOTIDE SEQUENCE [LARGE SCALE GENOMIC DNA]</scope>
    <source>
        <strain evidence="16">MT8872</strain>
    </source>
</reference>
<name>A0A7E4W9S7_PANRE</name>
<evidence type="ECO:0000256" key="13">
    <source>
        <dbReference type="SAM" id="MobiDB-lite"/>
    </source>
</evidence>
<keyword evidence="9 12" id="KW-0238">DNA-binding</keyword>
<keyword evidence="6 12" id="KW-0378">Hydrolase</keyword>
<evidence type="ECO:0000259" key="15">
    <source>
        <dbReference type="SMART" id="SM00485"/>
    </source>
</evidence>
<keyword evidence="7 12" id="KW-0269">Exonuclease</keyword>
<feature type="compositionally biased region" description="Low complexity" evidence="13">
    <location>
        <begin position="628"/>
        <end position="645"/>
    </location>
</feature>
<evidence type="ECO:0000313" key="17">
    <source>
        <dbReference type="WBParaSite" id="Pan_g8693.t1"/>
    </source>
</evidence>
<dbReference type="PANTHER" id="PTHR11081:SF8">
    <property type="entry name" value="EXONUCLEASE 1"/>
    <property type="match status" value="1"/>
</dbReference>
<dbReference type="InterPro" id="IPR044752">
    <property type="entry name" value="PIN-like_EXO1"/>
</dbReference>
<dbReference type="FunFam" id="3.40.50.1010:FF:000111">
    <property type="entry name" value="Exonuclease 1"/>
    <property type="match status" value="1"/>
</dbReference>
<dbReference type="InterPro" id="IPR008918">
    <property type="entry name" value="HhH2"/>
</dbReference>
<evidence type="ECO:0000256" key="12">
    <source>
        <dbReference type="RuleBase" id="RU910737"/>
    </source>
</evidence>
<keyword evidence="4" id="KW-0255">Endonuclease</keyword>
<dbReference type="AlphaFoldDB" id="A0A7E4W9S7"/>